<evidence type="ECO:0000256" key="7">
    <source>
        <dbReference type="SAM" id="Phobius"/>
    </source>
</evidence>
<feature type="transmembrane region" description="Helical" evidence="7">
    <location>
        <begin position="270"/>
        <end position="289"/>
    </location>
</feature>
<keyword evidence="2" id="KW-0813">Transport</keyword>
<dbReference type="InterPro" id="IPR011701">
    <property type="entry name" value="MFS"/>
</dbReference>
<dbReference type="InterPro" id="IPR020846">
    <property type="entry name" value="MFS_dom"/>
</dbReference>
<comment type="subcellular location">
    <subcellularLocation>
        <location evidence="1">Cell membrane</location>
        <topology evidence="1">Multi-pass membrane protein</topology>
    </subcellularLocation>
</comment>
<dbReference type="SUPFAM" id="SSF103473">
    <property type="entry name" value="MFS general substrate transporter"/>
    <property type="match status" value="1"/>
</dbReference>
<keyword evidence="5 7" id="KW-0472">Membrane</keyword>
<dbReference type="InterPro" id="IPR052983">
    <property type="entry name" value="MFS_Riboflavin_Transporter"/>
</dbReference>
<dbReference type="PANTHER" id="PTHR43385:SF1">
    <property type="entry name" value="RIBOFLAVIN TRANSPORTER RIBJ"/>
    <property type="match status" value="1"/>
</dbReference>
<feature type="transmembrane region" description="Helical" evidence="7">
    <location>
        <begin position="205"/>
        <end position="225"/>
    </location>
</feature>
<dbReference type="PANTHER" id="PTHR43385">
    <property type="entry name" value="RIBOFLAVIN TRANSPORTER RIBJ"/>
    <property type="match status" value="1"/>
</dbReference>
<evidence type="ECO:0000313" key="9">
    <source>
        <dbReference type="EMBL" id="MFC4869791.1"/>
    </source>
</evidence>
<organism evidence="9 10">
    <name type="scientific">Streptomonospora arabica</name>
    <dbReference type="NCBI Taxonomy" id="412417"/>
    <lineage>
        <taxon>Bacteria</taxon>
        <taxon>Bacillati</taxon>
        <taxon>Actinomycetota</taxon>
        <taxon>Actinomycetes</taxon>
        <taxon>Streptosporangiales</taxon>
        <taxon>Nocardiopsidaceae</taxon>
        <taxon>Streptomonospora</taxon>
    </lineage>
</organism>
<dbReference type="InterPro" id="IPR036259">
    <property type="entry name" value="MFS_trans_sf"/>
</dbReference>
<keyword evidence="4 7" id="KW-1133">Transmembrane helix</keyword>
<evidence type="ECO:0000256" key="4">
    <source>
        <dbReference type="ARBA" id="ARBA00022989"/>
    </source>
</evidence>
<evidence type="ECO:0000256" key="3">
    <source>
        <dbReference type="ARBA" id="ARBA00022692"/>
    </source>
</evidence>
<dbReference type="Gene3D" id="1.20.1250.20">
    <property type="entry name" value="MFS general substrate transporter like domains"/>
    <property type="match status" value="2"/>
</dbReference>
<feature type="transmembrane region" description="Helical" evidence="7">
    <location>
        <begin position="357"/>
        <end position="379"/>
    </location>
</feature>
<feature type="transmembrane region" description="Helical" evidence="7">
    <location>
        <begin position="245"/>
        <end position="263"/>
    </location>
</feature>
<evidence type="ECO:0000256" key="5">
    <source>
        <dbReference type="ARBA" id="ARBA00023136"/>
    </source>
</evidence>
<feature type="transmembrane region" description="Helical" evidence="7">
    <location>
        <begin position="30"/>
        <end position="49"/>
    </location>
</feature>
<keyword evidence="3 7" id="KW-0812">Transmembrane</keyword>
<evidence type="ECO:0000256" key="1">
    <source>
        <dbReference type="ARBA" id="ARBA00004651"/>
    </source>
</evidence>
<feature type="transmembrane region" description="Helical" evidence="7">
    <location>
        <begin position="85"/>
        <end position="112"/>
    </location>
</feature>
<reference evidence="10" key="1">
    <citation type="journal article" date="2019" name="Int. J. Syst. Evol. Microbiol.">
        <title>The Global Catalogue of Microorganisms (GCM) 10K type strain sequencing project: providing services to taxonomists for standard genome sequencing and annotation.</title>
        <authorList>
            <consortium name="The Broad Institute Genomics Platform"/>
            <consortium name="The Broad Institute Genome Sequencing Center for Infectious Disease"/>
            <person name="Wu L."/>
            <person name="Ma J."/>
        </authorList>
    </citation>
    <scope>NUCLEOTIDE SEQUENCE [LARGE SCALE GENOMIC DNA]</scope>
    <source>
        <strain evidence="10">CGMCC 4.7304</strain>
    </source>
</reference>
<feature type="transmembrane region" description="Helical" evidence="7">
    <location>
        <begin position="150"/>
        <end position="170"/>
    </location>
</feature>
<feature type="domain" description="Major facilitator superfamily (MFS) profile" evidence="8">
    <location>
        <begin position="1"/>
        <end position="384"/>
    </location>
</feature>
<evidence type="ECO:0000256" key="6">
    <source>
        <dbReference type="SAM" id="MobiDB-lite"/>
    </source>
</evidence>
<comment type="caution">
    <text evidence="9">The sequence shown here is derived from an EMBL/GenBank/DDBJ whole genome shotgun (WGS) entry which is preliminary data.</text>
</comment>
<dbReference type="PROSITE" id="PS50850">
    <property type="entry name" value="MFS"/>
    <property type="match status" value="1"/>
</dbReference>
<evidence type="ECO:0000259" key="8">
    <source>
        <dbReference type="PROSITE" id="PS50850"/>
    </source>
</evidence>
<feature type="transmembrane region" description="Helical" evidence="7">
    <location>
        <begin position="119"/>
        <end position="138"/>
    </location>
</feature>
<keyword evidence="10" id="KW-1185">Reference proteome</keyword>
<feature type="transmembrane region" description="Helical" evidence="7">
    <location>
        <begin position="61"/>
        <end position="79"/>
    </location>
</feature>
<evidence type="ECO:0000256" key="2">
    <source>
        <dbReference type="ARBA" id="ARBA00022448"/>
    </source>
</evidence>
<proteinExistence type="predicted"/>
<dbReference type="Proteomes" id="UP001595858">
    <property type="component" value="Unassembled WGS sequence"/>
</dbReference>
<accession>A0ABV9STW4</accession>
<sequence length="408" mass="41252">MLALSGPGQTAGISIFVDHIIADVGISRSAVSTAYMVGTLSGALVLPWIGRAVDRFGVRPVLACVALAFGAFLLLLAGAREFVSLTAAFVGARAMGQGGMTMIATTAVGIAVTRNRGTALGITSAAGAAGISLFPLLAERLIAAVGWRHAVLAEALLVWAIVLPIAWWGMRGVRNASATTAKSDTAGPADAAAAWPLRAVMRTSMFWTISGAVACSGLVTTAVFFHQVALLGEQGLTPTQAAANFLPQTVAGLVASLAFSSATDRFSPKLLIAGSMAVHAATLALLPFVSPGISAMAYGATLGAAAAGARAVEAAAFPYYYGTATLGTLRGLTQSIAVASTAVGPVLLSVGRDATGSYQPVVLALAILPAVIAVAAPFARRPRRATAAPAAEPAEPEPVEPTEPALRR</sequence>
<protein>
    <submittedName>
        <fullName evidence="9">MFS transporter</fullName>
    </submittedName>
</protein>
<dbReference type="RefSeq" id="WP_344140844.1">
    <property type="nucleotide sequence ID" value="NZ_BAAAQI010000002.1"/>
</dbReference>
<gene>
    <name evidence="9" type="ORF">ACFPCZ_24440</name>
</gene>
<name>A0ABV9STW4_9ACTN</name>
<feature type="region of interest" description="Disordered" evidence="6">
    <location>
        <begin position="385"/>
        <end position="408"/>
    </location>
</feature>
<dbReference type="Pfam" id="PF07690">
    <property type="entry name" value="MFS_1"/>
    <property type="match status" value="1"/>
</dbReference>
<dbReference type="EMBL" id="JBHSIY010000029">
    <property type="protein sequence ID" value="MFC4869791.1"/>
    <property type="molecule type" value="Genomic_DNA"/>
</dbReference>
<evidence type="ECO:0000313" key="10">
    <source>
        <dbReference type="Proteomes" id="UP001595858"/>
    </source>
</evidence>